<dbReference type="PANTHER" id="PTHR22916">
    <property type="entry name" value="GLYCOSYLTRANSFERASE"/>
    <property type="match status" value="1"/>
</dbReference>
<feature type="domain" description="Glycosyltransferase 2-like" evidence="1">
    <location>
        <begin position="37"/>
        <end position="160"/>
    </location>
</feature>
<dbReference type="SUPFAM" id="SSF53448">
    <property type="entry name" value="Nucleotide-diphospho-sugar transferases"/>
    <property type="match status" value="1"/>
</dbReference>
<dbReference type="PANTHER" id="PTHR22916:SF3">
    <property type="entry name" value="UDP-GLCNAC:BETAGAL BETA-1,3-N-ACETYLGLUCOSAMINYLTRANSFERASE-LIKE PROTEIN 1"/>
    <property type="match status" value="1"/>
</dbReference>
<evidence type="ECO:0000313" key="2">
    <source>
        <dbReference type="EMBL" id="MBN7774043.1"/>
    </source>
</evidence>
<dbReference type="RefSeq" id="WP_206582887.1">
    <property type="nucleotide sequence ID" value="NZ_JAFJZZ010000006.1"/>
</dbReference>
<evidence type="ECO:0000259" key="1">
    <source>
        <dbReference type="Pfam" id="PF00535"/>
    </source>
</evidence>
<sequence>MESLIGKYVTYPEASIQGGLRTKSIFKSSIENQPLVTIITVVYNRRKKLKRAIESVLGQSYQNIEYILIDGGSTDGTLEVIKEYEDKIDYYISQEDKGIYNAMNKGLQLARGEYIGIVNSDDYFDINAVKCSIEKILENGADYSGALSQYVDIKGRPTMLLPLSHFDERAIFSIQPCGHATMFVSRKCFEAIGLYDEKYRIVADFKMQLLLIKEGFKHCTVNQVIHYFETDGVSANNTKLNVQELVQLINEQNPNVSFQEAETVIDLAWGFPIHRNQLVHLKSLMRRDYFTERQKVYLAEALIEKIHWQFQHQVWIDGREIGQSDLELGPLEKKIQEEKKGGENLQDNLYPVSEEDKDINLISQIKNDCMHTNYKKSFSKRIRYITKQFIPLGLLILYWRIRNKYK</sequence>
<evidence type="ECO:0000313" key="3">
    <source>
        <dbReference type="Proteomes" id="UP000664545"/>
    </source>
</evidence>
<dbReference type="EMBL" id="JAFJZZ010000006">
    <property type="protein sequence ID" value="MBN7774043.1"/>
    <property type="molecule type" value="Genomic_DNA"/>
</dbReference>
<name>A0A939IJX6_CLOAM</name>
<dbReference type="Pfam" id="PF00535">
    <property type="entry name" value="Glycos_transf_2"/>
    <property type="match status" value="1"/>
</dbReference>
<keyword evidence="3" id="KW-1185">Reference proteome</keyword>
<organism evidence="2 3">
    <name type="scientific">Clostridium aminobutyricum</name>
    <dbReference type="NCBI Taxonomy" id="33953"/>
    <lineage>
        <taxon>Bacteria</taxon>
        <taxon>Bacillati</taxon>
        <taxon>Bacillota</taxon>
        <taxon>Clostridia</taxon>
        <taxon>Eubacteriales</taxon>
        <taxon>Clostridiaceae</taxon>
        <taxon>Clostridium</taxon>
    </lineage>
</organism>
<dbReference type="CDD" id="cd06433">
    <property type="entry name" value="GT_2_WfgS_like"/>
    <property type="match status" value="1"/>
</dbReference>
<dbReference type="InterPro" id="IPR001173">
    <property type="entry name" value="Glyco_trans_2-like"/>
</dbReference>
<comment type="caution">
    <text evidence="2">The sequence shown here is derived from an EMBL/GenBank/DDBJ whole genome shotgun (WGS) entry which is preliminary data.</text>
</comment>
<dbReference type="InterPro" id="IPR029044">
    <property type="entry name" value="Nucleotide-diphossugar_trans"/>
</dbReference>
<dbReference type="Gene3D" id="3.90.550.10">
    <property type="entry name" value="Spore Coat Polysaccharide Biosynthesis Protein SpsA, Chain A"/>
    <property type="match status" value="1"/>
</dbReference>
<protein>
    <submittedName>
        <fullName evidence="2">Glycosyltransferase</fullName>
    </submittedName>
</protein>
<dbReference type="GO" id="GO:0016758">
    <property type="term" value="F:hexosyltransferase activity"/>
    <property type="evidence" value="ECO:0007669"/>
    <property type="project" value="UniProtKB-ARBA"/>
</dbReference>
<dbReference type="Proteomes" id="UP000664545">
    <property type="component" value="Unassembled WGS sequence"/>
</dbReference>
<gene>
    <name evidence="2" type="ORF">JYB65_11775</name>
</gene>
<accession>A0A939IJX6</accession>
<dbReference type="AlphaFoldDB" id="A0A939IJX6"/>
<reference evidence="2" key="1">
    <citation type="submission" date="2021-02" db="EMBL/GenBank/DDBJ databases">
        <title>Abyssanaerobacter marinus gen.nov., sp., nov, anaerobic bacterium isolated from the Onnuri vent field of Indian Ocean and suggestion of Mogibacteriaceae fam. nov., and proposal of reclassification of ambiguous this family's genus member.</title>
        <authorList>
            <person name="Kim Y.J."/>
            <person name="Yang J.-A."/>
        </authorList>
    </citation>
    <scope>NUCLEOTIDE SEQUENCE</scope>
    <source>
        <strain evidence="2">DSM 2634</strain>
    </source>
</reference>
<proteinExistence type="predicted"/>